<evidence type="ECO:0000256" key="2">
    <source>
        <dbReference type="ARBA" id="ARBA00022729"/>
    </source>
</evidence>
<keyword evidence="5" id="KW-0520">NAD</keyword>
<reference evidence="7 8" key="1">
    <citation type="submission" date="2020-09" db="EMBL/GenBank/DDBJ databases">
        <title>Paenibacillus sp. strain PR3 16S rRNA gene Genome sequencing and assembly.</title>
        <authorList>
            <person name="Kim J."/>
        </authorList>
    </citation>
    <scope>NUCLEOTIDE SEQUENCE [LARGE SCALE GENOMIC DNA]</scope>
    <source>
        <strain evidence="7 8">PR3</strain>
    </source>
</reference>
<dbReference type="SUPFAM" id="SSF51905">
    <property type="entry name" value="FAD/NAD(P)-binding domain"/>
    <property type="match status" value="1"/>
</dbReference>
<proteinExistence type="predicted"/>
<evidence type="ECO:0000256" key="5">
    <source>
        <dbReference type="ARBA" id="ARBA00023027"/>
    </source>
</evidence>
<dbReference type="Proteomes" id="UP000609346">
    <property type="component" value="Unassembled WGS sequence"/>
</dbReference>
<keyword evidence="1" id="KW-0285">Flavoprotein</keyword>
<dbReference type="InterPro" id="IPR002937">
    <property type="entry name" value="Amino_oxidase"/>
</dbReference>
<keyword evidence="4" id="KW-0521">NADP</keyword>
<dbReference type="PANTHER" id="PTHR46091:SF3">
    <property type="entry name" value="AMINE OXIDASE DOMAIN-CONTAINING PROTEIN"/>
    <property type="match status" value="1"/>
</dbReference>
<gene>
    <name evidence="7" type="ORF">H8B09_25855</name>
</gene>
<keyword evidence="3" id="KW-0274">FAD</keyword>
<organism evidence="7 8">
    <name type="scientific">Paenibacillus terricola</name>
    <dbReference type="NCBI Taxonomy" id="2763503"/>
    <lineage>
        <taxon>Bacteria</taxon>
        <taxon>Bacillati</taxon>
        <taxon>Bacillota</taxon>
        <taxon>Bacilli</taxon>
        <taxon>Bacillales</taxon>
        <taxon>Paenibacillaceae</taxon>
        <taxon>Paenibacillus</taxon>
    </lineage>
</organism>
<sequence>MEGKLNETYDAIIIGSGLAGLTAAALLAQDGAKVLVLEQHYIVGGCASTFRRGKFLFDAAVHLIGGCEQGGEIYSIYEKLGLLDQIGFIESKPMCHISLGQSQYEIPANLYQLSSNMENWFPEDKQAIRETMEEIIQLGGAILRGDYEDDEQITQRVLELKNVSFAEYLNNRFSHPHASMVLGSLHPYIGVPTKQLSVLYMMSTMASYHGGAYYTRGSSQKLADVLKDYIQSQNGVVRIKRRVEKIICSEGKVQGVIDHKGNQYNSSIIISNADLKTTLFKLLGEEYLPPSYNKRINRMVPSYSAVILYAAIQNDGALIDFPHEQFILPDNELDSEQKYLFDPLNNETDPGISVCCPSTLDSGLAPEGYSVLSFMAMCDAAVVERVREEKGKSFVHEKFLDLLENKLPGIRKRLVIQEFATPRTIERYTSNHNGSIYGWMKSADQRWTSDIGPRTPVQGLYLAGHWTRNAHGVYGVMKSGKTTANHIIKQNINNNHQLQLQ</sequence>
<name>A0ABR8N473_9BACL</name>
<dbReference type="InterPro" id="IPR052206">
    <property type="entry name" value="Retinol_saturase"/>
</dbReference>
<dbReference type="PANTHER" id="PTHR46091">
    <property type="entry name" value="BLR7054 PROTEIN"/>
    <property type="match status" value="1"/>
</dbReference>
<protein>
    <submittedName>
        <fullName evidence="7">NAD(P)/FAD-dependent oxidoreductase</fullName>
    </submittedName>
</protein>
<dbReference type="EMBL" id="JACXZA010000008">
    <property type="protein sequence ID" value="MBD3922207.1"/>
    <property type="molecule type" value="Genomic_DNA"/>
</dbReference>
<dbReference type="InterPro" id="IPR036188">
    <property type="entry name" value="FAD/NAD-bd_sf"/>
</dbReference>
<evidence type="ECO:0000256" key="3">
    <source>
        <dbReference type="ARBA" id="ARBA00022827"/>
    </source>
</evidence>
<evidence type="ECO:0000313" key="7">
    <source>
        <dbReference type="EMBL" id="MBD3922207.1"/>
    </source>
</evidence>
<keyword evidence="2" id="KW-0732">Signal</keyword>
<accession>A0ABR8N473</accession>
<keyword evidence="8" id="KW-1185">Reference proteome</keyword>
<comment type="caution">
    <text evidence="7">The sequence shown here is derived from an EMBL/GenBank/DDBJ whole genome shotgun (WGS) entry which is preliminary data.</text>
</comment>
<evidence type="ECO:0000256" key="4">
    <source>
        <dbReference type="ARBA" id="ARBA00022857"/>
    </source>
</evidence>
<dbReference type="Gene3D" id="3.50.50.60">
    <property type="entry name" value="FAD/NAD(P)-binding domain"/>
    <property type="match status" value="2"/>
</dbReference>
<feature type="domain" description="Amine oxidase" evidence="6">
    <location>
        <begin position="18"/>
        <end position="488"/>
    </location>
</feature>
<dbReference type="RefSeq" id="WP_191206511.1">
    <property type="nucleotide sequence ID" value="NZ_JACXZA010000008.1"/>
</dbReference>
<evidence type="ECO:0000256" key="1">
    <source>
        <dbReference type="ARBA" id="ARBA00022630"/>
    </source>
</evidence>
<dbReference type="Pfam" id="PF01593">
    <property type="entry name" value="Amino_oxidase"/>
    <property type="match status" value="1"/>
</dbReference>
<evidence type="ECO:0000313" key="8">
    <source>
        <dbReference type="Proteomes" id="UP000609346"/>
    </source>
</evidence>
<evidence type="ECO:0000259" key="6">
    <source>
        <dbReference type="Pfam" id="PF01593"/>
    </source>
</evidence>